<dbReference type="Proteomes" id="UP001152523">
    <property type="component" value="Unassembled WGS sequence"/>
</dbReference>
<name>A0AAV0E8V4_9ASTE</name>
<reference evidence="2" key="1">
    <citation type="submission" date="2022-07" db="EMBL/GenBank/DDBJ databases">
        <authorList>
            <person name="Macas J."/>
            <person name="Novak P."/>
            <person name="Neumann P."/>
        </authorList>
    </citation>
    <scope>NUCLEOTIDE SEQUENCE</scope>
</reference>
<feature type="compositionally biased region" description="Basic residues" evidence="1">
    <location>
        <begin position="1"/>
        <end position="24"/>
    </location>
</feature>
<dbReference type="EMBL" id="CAMAPF010000915">
    <property type="protein sequence ID" value="CAH9120086.1"/>
    <property type="molecule type" value="Genomic_DNA"/>
</dbReference>
<comment type="caution">
    <text evidence="2">The sequence shown here is derived from an EMBL/GenBank/DDBJ whole genome shotgun (WGS) entry which is preliminary data.</text>
</comment>
<accession>A0AAV0E8V4</accession>
<protein>
    <submittedName>
        <fullName evidence="2">Uncharacterized protein</fullName>
    </submittedName>
</protein>
<evidence type="ECO:0000313" key="2">
    <source>
        <dbReference type="EMBL" id="CAH9120086.1"/>
    </source>
</evidence>
<evidence type="ECO:0000256" key="1">
    <source>
        <dbReference type="SAM" id="MobiDB-lite"/>
    </source>
</evidence>
<organism evidence="2 3">
    <name type="scientific">Cuscuta epithymum</name>
    <dbReference type="NCBI Taxonomy" id="186058"/>
    <lineage>
        <taxon>Eukaryota</taxon>
        <taxon>Viridiplantae</taxon>
        <taxon>Streptophyta</taxon>
        <taxon>Embryophyta</taxon>
        <taxon>Tracheophyta</taxon>
        <taxon>Spermatophyta</taxon>
        <taxon>Magnoliopsida</taxon>
        <taxon>eudicotyledons</taxon>
        <taxon>Gunneridae</taxon>
        <taxon>Pentapetalae</taxon>
        <taxon>asterids</taxon>
        <taxon>lamiids</taxon>
        <taxon>Solanales</taxon>
        <taxon>Convolvulaceae</taxon>
        <taxon>Cuscuteae</taxon>
        <taxon>Cuscuta</taxon>
        <taxon>Cuscuta subgen. Cuscuta</taxon>
    </lineage>
</organism>
<feature type="compositionally biased region" description="Basic and acidic residues" evidence="1">
    <location>
        <begin position="50"/>
        <end position="76"/>
    </location>
</feature>
<evidence type="ECO:0000313" key="3">
    <source>
        <dbReference type="Proteomes" id="UP001152523"/>
    </source>
</evidence>
<dbReference type="AlphaFoldDB" id="A0AAV0E8V4"/>
<sequence length="100" mass="11170">MKSKTSTTKKLRKNRGRRTTHKKTNNGSTLVQDPHFGRSMGIEEYPNGLEEGRQEEEPIRSPDNAIDDHSGDDSNRRALRRKSAACGPAVLTSDRYLCAA</sequence>
<proteinExistence type="predicted"/>
<gene>
    <name evidence="2" type="ORF">CEPIT_LOCUS22890</name>
</gene>
<keyword evidence="3" id="KW-1185">Reference proteome</keyword>
<feature type="region of interest" description="Disordered" evidence="1">
    <location>
        <begin position="1"/>
        <end position="83"/>
    </location>
</feature>